<dbReference type="InterPro" id="IPR029044">
    <property type="entry name" value="Nucleotide-diphossugar_trans"/>
</dbReference>
<dbReference type="PANTHER" id="PTHR43398:SF1">
    <property type="entry name" value="DOLICHOL-PHOSPHATE MANNOSYLTRANSFERASE SUBUNIT 1"/>
    <property type="match status" value="1"/>
</dbReference>
<dbReference type="EMBL" id="BAAANJ010000009">
    <property type="protein sequence ID" value="GAA1815105.1"/>
    <property type="molecule type" value="Genomic_DNA"/>
</dbReference>
<evidence type="ECO:0000256" key="5">
    <source>
        <dbReference type="ARBA" id="ARBA00022692"/>
    </source>
</evidence>
<evidence type="ECO:0000256" key="8">
    <source>
        <dbReference type="SAM" id="Phobius"/>
    </source>
</evidence>
<dbReference type="InterPro" id="IPR027417">
    <property type="entry name" value="P-loop_NTPase"/>
</dbReference>
<dbReference type="InterPro" id="IPR007267">
    <property type="entry name" value="GtrA_DPMS_TM"/>
</dbReference>
<comment type="caution">
    <text evidence="11">The sequence shown here is derived from an EMBL/GenBank/DDBJ whole genome shotgun (WGS) entry which is preliminary data.</text>
</comment>
<dbReference type="Pfam" id="PF00535">
    <property type="entry name" value="Glycos_transf_2"/>
    <property type="match status" value="1"/>
</dbReference>
<keyword evidence="6 8" id="KW-1133">Transmembrane helix</keyword>
<keyword evidence="12" id="KW-1185">Reference proteome</keyword>
<feature type="domain" description="Glycosyltransferase 2-like" evidence="9">
    <location>
        <begin position="28"/>
        <end position="187"/>
    </location>
</feature>
<gene>
    <name evidence="11" type="ORF">GCM10009749_25980</name>
</gene>
<evidence type="ECO:0000256" key="6">
    <source>
        <dbReference type="ARBA" id="ARBA00022989"/>
    </source>
</evidence>
<sequence length="822" mass="89650">MLDDADLAHEVGRFSPAAAADAQSPLVTIIVPTRNEAENVAPLLDRIGRSRTNSSFEVLFVDDSDDETPERVAEHARDGNVPIRIVHRTAGERDGGLGGAVLAGLRTARGSWAVVMDGDLQHPPELALPLAEVGISRSIDLVMATRHQGSGDASGLGSRPRRVVSQLSNRTAKLVFPRSLGPASDPMSGFFAVRIDALDLDALRPRGFKILMEILVRTPHLRTAEVPFTMAERNAGTSKASLAEGTTFLGNLLRLRMRVFTERTGGGRRANMLVRGLLFGLVGLSGIVVNSAVLWYFSVGHFAINYLVGAIIATEASTLWLFLLTETLVYRDDKPGSILSRGAKFFLINHIGLAIRLPLLALLVNVAGMAVLWANLLTLFVTFALRFFVTDSTVYGAKNPHDDPSDGYVTEPIRIIVNIPNPADTVPALVAMGPTPTPDRSRHLPFRYDIPSVATIGSQVELPELEYFRAQWLDNDTEIQVRVGHLGARTPRLHATATQLTSPPGMGYLEHLGSLSANFRVEIGDLIEVVVSPSLAHSPHVVYTNIIEALLRFEAVSKGSMLLHSACLELRGTGILISARTDTGKTGTVLRMVRECDARFLSDDMTILHADGSVECFPKPLTISHHTLRAVASNELTKSEWRHLRLQSRLHSKEGREFALLLAKMNVPIMGVNAMVQRMVPPPKFAIDRLLPCKIIPSTKVSELFIIQRGPQEQHDLALAETVDTLLANTEDAYQFPPFRQLAPSIVIGEVDHQVMRARERAILTSALGVMHHRNLSSPHFGWADDIPALLDAERAAAERATKRANASRRVPDAATAAAFAT</sequence>
<evidence type="ECO:0000259" key="9">
    <source>
        <dbReference type="Pfam" id="PF00535"/>
    </source>
</evidence>
<keyword evidence="3" id="KW-0328">Glycosyltransferase</keyword>
<evidence type="ECO:0000259" key="10">
    <source>
        <dbReference type="Pfam" id="PF04138"/>
    </source>
</evidence>
<feature type="transmembrane region" description="Helical" evidence="8">
    <location>
        <begin position="370"/>
        <end position="389"/>
    </location>
</feature>
<dbReference type="Proteomes" id="UP001500002">
    <property type="component" value="Unassembled WGS sequence"/>
</dbReference>
<evidence type="ECO:0000313" key="11">
    <source>
        <dbReference type="EMBL" id="GAA1815105.1"/>
    </source>
</evidence>
<accession>A0ABN2M9J8</accession>
<evidence type="ECO:0000256" key="3">
    <source>
        <dbReference type="ARBA" id="ARBA00022676"/>
    </source>
</evidence>
<organism evidence="11 12">
    <name type="scientific">Agromyces neolithicus</name>
    <dbReference type="NCBI Taxonomy" id="269420"/>
    <lineage>
        <taxon>Bacteria</taxon>
        <taxon>Bacillati</taxon>
        <taxon>Actinomycetota</taxon>
        <taxon>Actinomycetes</taxon>
        <taxon>Micrococcales</taxon>
        <taxon>Microbacteriaceae</taxon>
        <taxon>Agromyces</taxon>
    </lineage>
</organism>
<protein>
    <recommendedName>
        <fullName evidence="13">Glycosyltransferase</fullName>
    </recommendedName>
</protein>
<dbReference type="RefSeq" id="WP_344296734.1">
    <property type="nucleotide sequence ID" value="NZ_BAAANJ010000009.1"/>
</dbReference>
<dbReference type="InterPro" id="IPR039528">
    <property type="entry name" value="DPM1-like"/>
</dbReference>
<evidence type="ECO:0000256" key="1">
    <source>
        <dbReference type="ARBA" id="ARBA00004141"/>
    </source>
</evidence>
<feature type="domain" description="GtrA/DPMS transmembrane" evidence="10">
    <location>
        <begin position="279"/>
        <end position="391"/>
    </location>
</feature>
<comment type="subcellular location">
    <subcellularLocation>
        <location evidence="1">Membrane</location>
        <topology evidence="1">Multi-pass membrane protein</topology>
    </subcellularLocation>
</comment>
<comment type="similarity">
    <text evidence="2">Belongs to the glycosyltransferase 2 family.</text>
</comment>
<keyword evidence="4" id="KW-0808">Transferase</keyword>
<dbReference type="Gene3D" id="3.90.550.10">
    <property type="entry name" value="Spore Coat Polysaccharide Biosynthesis Protein SpsA, Chain A"/>
    <property type="match status" value="1"/>
</dbReference>
<feature type="transmembrane region" description="Helical" evidence="8">
    <location>
        <begin position="303"/>
        <end position="324"/>
    </location>
</feature>
<dbReference type="PANTHER" id="PTHR43398">
    <property type="entry name" value="DOLICHOL-PHOSPHATE MANNOSYLTRANSFERASE SUBUNIT 1"/>
    <property type="match status" value="1"/>
</dbReference>
<feature type="transmembrane region" description="Helical" evidence="8">
    <location>
        <begin position="277"/>
        <end position="297"/>
    </location>
</feature>
<evidence type="ECO:0000256" key="2">
    <source>
        <dbReference type="ARBA" id="ARBA00006739"/>
    </source>
</evidence>
<dbReference type="Pfam" id="PF04138">
    <property type="entry name" value="GtrA_DPMS_TM"/>
    <property type="match status" value="1"/>
</dbReference>
<dbReference type="InterPro" id="IPR001173">
    <property type="entry name" value="Glyco_trans_2-like"/>
</dbReference>
<dbReference type="Gene3D" id="3.40.50.300">
    <property type="entry name" value="P-loop containing nucleotide triphosphate hydrolases"/>
    <property type="match status" value="1"/>
</dbReference>
<evidence type="ECO:0008006" key="13">
    <source>
        <dbReference type="Google" id="ProtNLM"/>
    </source>
</evidence>
<keyword evidence="7 8" id="KW-0472">Membrane</keyword>
<proteinExistence type="inferred from homology"/>
<name>A0ABN2M9J8_9MICO</name>
<reference evidence="11 12" key="1">
    <citation type="journal article" date="2019" name="Int. J. Syst. Evol. Microbiol.">
        <title>The Global Catalogue of Microorganisms (GCM) 10K type strain sequencing project: providing services to taxonomists for standard genome sequencing and annotation.</title>
        <authorList>
            <consortium name="The Broad Institute Genomics Platform"/>
            <consortium name="The Broad Institute Genome Sequencing Center for Infectious Disease"/>
            <person name="Wu L."/>
            <person name="Ma J."/>
        </authorList>
    </citation>
    <scope>NUCLEOTIDE SEQUENCE [LARGE SCALE GENOMIC DNA]</scope>
    <source>
        <strain evidence="11 12">JCM 14322</strain>
    </source>
</reference>
<evidence type="ECO:0000256" key="7">
    <source>
        <dbReference type="ARBA" id="ARBA00023136"/>
    </source>
</evidence>
<dbReference type="SUPFAM" id="SSF53448">
    <property type="entry name" value="Nucleotide-diphospho-sugar transferases"/>
    <property type="match status" value="1"/>
</dbReference>
<evidence type="ECO:0000313" key="12">
    <source>
        <dbReference type="Proteomes" id="UP001500002"/>
    </source>
</evidence>
<keyword evidence="5 8" id="KW-0812">Transmembrane</keyword>
<evidence type="ECO:0000256" key="4">
    <source>
        <dbReference type="ARBA" id="ARBA00022679"/>
    </source>
</evidence>